<comment type="caution">
    <text evidence="3">The sequence shown here is derived from an EMBL/GenBank/DDBJ whole genome shotgun (WGS) entry which is preliminary data.</text>
</comment>
<evidence type="ECO:0000313" key="2">
    <source>
        <dbReference type="EMBL" id="KAI8035655.1"/>
    </source>
</evidence>
<organism evidence="3 4">
    <name type="scientific">Drosophila gunungcola</name>
    <name type="common">fruit fly</name>
    <dbReference type="NCBI Taxonomy" id="103775"/>
    <lineage>
        <taxon>Eukaryota</taxon>
        <taxon>Metazoa</taxon>
        <taxon>Ecdysozoa</taxon>
        <taxon>Arthropoda</taxon>
        <taxon>Hexapoda</taxon>
        <taxon>Insecta</taxon>
        <taxon>Pterygota</taxon>
        <taxon>Neoptera</taxon>
        <taxon>Endopterygota</taxon>
        <taxon>Diptera</taxon>
        <taxon>Brachycera</taxon>
        <taxon>Muscomorpha</taxon>
        <taxon>Ephydroidea</taxon>
        <taxon>Drosophilidae</taxon>
        <taxon>Drosophila</taxon>
        <taxon>Sophophora</taxon>
    </lineage>
</organism>
<protein>
    <submittedName>
        <fullName evidence="3">Uncharacterized protein</fullName>
    </submittedName>
</protein>
<sequence length="47" mass="5602">MLVLLQIFVRMYQRSVQIRRDHGHGLERMVVVTSNWPESSQHKNINP</sequence>
<evidence type="ECO:0000313" key="3">
    <source>
        <dbReference type="EMBL" id="KAI8035667.1"/>
    </source>
</evidence>
<evidence type="ECO:0000313" key="4">
    <source>
        <dbReference type="Proteomes" id="UP001059596"/>
    </source>
</evidence>
<dbReference type="Proteomes" id="UP001059596">
    <property type="component" value="Unassembled WGS sequence"/>
</dbReference>
<name>A0A9P9YES3_9MUSC</name>
<dbReference type="AlphaFoldDB" id="A0A9P9YES3"/>
<dbReference type="EMBL" id="JAMKOV010000032">
    <property type="protein sequence ID" value="KAI8035647.1"/>
    <property type="molecule type" value="Genomic_DNA"/>
</dbReference>
<proteinExistence type="predicted"/>
<accession>A0A9P9YES3</accession>
<feature type="non-terminal residue" evidence="3">
    <location>
        <position position="47"/>
    </location>
</feature>
<keyword evidence="4" id="KW-1185">Reference proteome</keyword>
<reference evidence="3" key="1">
    <citation type="journal article" date="2023" name="Genome Biol. Evol.">
        <title>Long-read-based Genome Assembly of Drosophila gunungcola Reveals Fewer Chemosensory Genes in Flower-breeding Species.</title>
        <authorList>
            <person name="Negi A."/>
            <person name="Liao B.Y."/>
            <person name="Yeh S.D."/>
        </authorList>
    </citation>
    <scope>NUCLEOTIDE SEQUENCE</scope>
    <source>
        <strain evidence="3">Sukarami</strain>
    </source>
</reference>
<evidence type="ECO:0000313" key="1">
    <source>
        <dbReference type="EMBL" id="KAI8035647.1"/>
    </source>
</evidence>
<dbReference type="EMBL" id="JAMKOV010000032">
    <property type="protein sequence ID" value="KAI8035667.1"/>
    <property type="molecule type" value="Genomic_DNA"/>
</dbReference>
<gene>
    <name evidence="1" type="ORF">M5D96_011560</name>
    <name evidence="2" type="ORF">M5D96_011568</name>
    <name evidence="3" type="ORF">M5D96_011580</name>
</gene>
<dbReference type="EMBL" id="JAMKOV010000032">
    <property type="protein sequence ID" value="KAI8035655.1"/>
    <property type="molecule type" value="Genomic_DNA"/>
</dbReference>